<feature type="region of interest" description="Disordered" evidence="2">
    <location>
        <begin position="42"/>
        <end position="61"/>
    </location>
</feature>
<evidence type="ECO:0000313" key="5">
    <source>
        <dbReference type="EMBL" id="CAD7002580.1"/>
    </source>
</evidence>
<dbReference type="InterPro" id="IPR043403">
    <property type="entry name" value="Gurken/Spitz"/>
</dbReference>
<dbReference type="PANTHER" id="PTHR12332">
    <property type="entry name" value="KEREN-RELATED"/>
    <property type="match status" value="1"/>
</dbReference>
<evidence type="ECO:0000256" key="2">
    <source>
        <dbReference type="SAM" id="MobiDB-lite"/>
    </source>
</evidence>
<comment type="caution">
    <text evidence="5">The sequence shown here is derived from an EMBL/GenBank/DDBJ whole genome shotgun (WGS) entry which is preliminary data.</text>
</comment>
<evidence type="ECO:0000256" key="1">
    <source>
        <dbReference type="PROSITE-ProRule" id="PRU00076"/>
    </source>
</evidence>
<dbReference type="SUPFAM" id="SSF57196">
    <property type="entry name" value="EGF/Laminin"/>
    <property type="match status" value="1"/>
</dbReference>
<reference evidence="5" key="1">
    <citation type="submission" date="2020-11" db="EMBL/GenBank/DDBJ databases">
        <authorList>
            <person name="Whitehead M."/>
        </authorList>
    </citation>
    <scope>NUCLEOTIDE SEQUENCE</scope>
    <source>
        <strain evidence="5">EGII</strain>
    </source>
</reference>
<evidence type="ECO:0000256" key="3">
    <source>
        <dbReference type="SAM" id="Phobius"/>
    </source>
</evidence>
<keyword evidence="3" id="KW-1133">Transmembrane helix</keyword>
<name>A0A811UUE3_CERCA</name>
<sequence>MPGRQRQRATAAMHPTDVERLVVIFLALIVLAPYASACSSRAIQKPPPPPPALPTASPSEAADVTTERPNITFPIYSCPPTYAAWYCLNEATCFTVEIHNEILYNCECATGFMGPRCEYKEIDGSYLPTRQRAMLETASIASGATLALLAVLIFCLMWYVRCDKERQKLNDSAEAAHDNEGLDQVDGMTRLPVRRPFGEHHYKTLPLAAAFKR</sequence>
<dbReference type="PROSITE" id="PS01186">
    <property type="entry name" value="EGF_2"/>
    <property type="match status" value="1"/>
</dbReference>
<dbReference type="GO" id="GO:0005154">
    <property type="term" value="F:epidermal growth factor receptor binding"/>
    <property type="evidence" value="ECO:0007669"/>
    <property type="project" value="InterPro"/>
</dbReference>
<feature type="domain" description="EGF-like" evidence="4">
    <location>
        <begin position="74"/>
        <end position="118"/>
    </location>
</feature>
<organism evidence="5 6">
    <name type="scientific">Ceratitis capitata</name>
    <name type="common">Mediterranean fruit fly</name>
    <name type="synonym">Tephritis capitata</name>
    <dbReference type="NCBI Taxonomy" id="7213"/>
    <lineage>
        <taxon>Eukaryota</taxon>
        <taxon>Metazoa</taxon>
        <taxon>Ecdysozoa</taxon>
        <taxon>Arthropoda</taxon>
        <taxon>Hexapoda</taxon>
        <taxon>Insecta</taxon>
        <taxon>Pterygota</taxon>
        <taxon>Neoptera</taxon>
        <taxon>Endopterygota</taxon>
        <taxon>Diptera</taxon>
        <taxon>Brachycera</taxon>
        <taxon>Muscomorpha</taxon>
        <taxon>Tephritoidea</taxon>
        <taxon>Tephritidae</taxon>
        <taxon>Ceratitis</taxon>
        <taxon>Ceratitis</taxon>
    </lineage>
</organism>
<proteinExistence type="predicted"/>
<protein>
    <submittedName>
        <fullName evidence="5">(Mediterranean fruit fly) hypothetical protein</fullName>
    </submittedName>
</protein>
<dbReference type="PANTHER" id="PTHR12332:SF1">
    <property type="entry name" value="KEREN-RELATED"/>
    <property type="match status" value="1"/>
</dbReference>
<keyword evidence="6" id="KW-1185">Reference proteome</keyword>
<keyword evidence="1" id="KW-0245">EGF-like domain</keyword>
<evidence type="ECO:0000259" key="4">
    <source>
        <dbReference type="PROSITE" id="PS50026"/>
    </source>
</evidence>
<dbReference type="PROSITE" id="PS50026">
    <property type="entry name" value="EGF_3"/>
    <property type="match status" value="1"/>
</dbReference>
<comment type="caution">
    <text evidence="1">Lacks conserved residue(s) required for the propagation of feature annotation.</text>
</comment>
<accession>A0A811UUE3</accession>
<dbReference type="InterPro" id="IPR000742">
    <property type="entry name" value="EGF"/>
</dbReference>
<dbReference type="GO" id="GO:0048018">
    <property type="term" value="F:receptor ligand activity"/>
    <property type="evidence" value="ECO:0007669"/>
    <property type="project" value="InterPro"/>
</dbReference>
<keyword evidence="3" id="KW-0812">Transmembrane</keyword>
<dbReference type="AlphaFoldDB" id="A0A811UUE3"/>
<evidence type="ECO:0000313" key="6">
    <source>
        <dbReference type="Proteomes" id="UP000606786"/>
    </source>
</evidence>
<dbReference type="Proteomes" id="UP000606786">
    <property type="component" value="Unassembled WGS sequence"/>
</dbReference>
<dbReference type="OrthoDB" id="6233064at2759"/>
<dbReference type="PROSITE" id="PS00022">
    <property type="entry name" value="EGF_1"/>
    <property type="match status" value="1"/>
</dbReference>
<dbReference type="GO" id="GO:0007173">
    <property type="term" value="P:epidermal growth factor receptor signaling pathway"/>
    <property type="evidence" value="ECO:0007669"/>
    <property type="project" value="InterPro"/>
</dbReference>
<dbReference type="Gene3D" id="2.10.25.10">
    <property type="entry name" value="Laminin"/>
    <property type="match status" value="1"/>
</dbReference>
<gene>
    <name evidence="5" type="ORF">CCAP1982_LOCUS11067</name>
</gene>
<dbReference type="CDD" id="cd00054">
    <property type="entry name" value="EGF_CA"/>
    <property type="match status" value="1"/>
</dbReference>
<feature type="disulfide bond" evidence="1">
    <location>
        <begin position="108"/>
        <end position="117"/>
    </location>
</feature>
<feature type="transmembrane region" description="Helical" evidence="3">
    <location>
        <begin position="140"/>
        <end position="160"/>
    </location>
</feature>
<dbReference type="EMBL" id="CAJHJT010000034">
    <property type="protein sequence ID" value="CAD7002580.1"/>
    <property type="molecule type" value="Genomic_DNA"/>
</dbReference>
<keyword evidence="1" id="KW-1015">Disulfide bond</keyword>
<keyword evidence="3" id="KW-0472">Membrane</keyword>